<keyword evidence="1" id="KW-0472">Membrane</keyword>
<feature type="transmembrane region" description="Helical" evidence="1">
    <location>
        <begin position="9"/>
        <end position="27"/>
    </location>
</feature>
<accession>A0A6C0LFS4</accession>
<dbReference type="EMBL" id="MN740497">
    <property type="protein sequence ID" value="QHU29846.1"/>
    <property type="molecule type" value="Genomic_DNA"/>
</dbReference>
<proteinExistence type="predicted"/>
<protein>
    <submittedName>
        <fullName evidence="2">Uncharacterized protein</fullName>
    </submittedName>
</protein>
<evidence type="ECO:0000256" key="1">
    <source>
        <dbReference type="SAM" id="Phobius"/>
    </source>
</evidence>
<dbReference type="AlphaFoldDB" id="A0A6C0LFS4"/>
<sequence>MSNLCSRRVVLLGTVIVTLVVSVIYIYNIRIEGMKVKYDCPTSLEQTNDGLFKLSYKNNKKPPNYYYNLDEYINLIDFQKEKNMGCPVLSLNSNNSNLTPAVVEQNYDDEDIDKLMDANISGDGYNTNQYPGFDPTNLYIGMKTPLDLLHDTELNNDVSANPMDSNWGGNSYTSELVETGFYKSNSR</sequence>
<organism evidence="2">
    <name type="scientific">viral metagenome</name>
    <dbReference type="NCBI Taxonomy" id="1070528"/>
    <lineage>
        <taxon>unclassified sequences</taxon>
        <taxon>metagenomes</taxon>
        <taxon>organismal metagenomes</taxon>
    </lineage>
</organism>
<reference evidence="2" key="1">
    <citation type="journal article" date="2020" name="Nature">
        <title>Giant virus diversity and host interactions through global metagenomics.</title>
        <authorList>
            <person name="Schulz F."/>
            <person name="Roux S."/>
            <person name="Paez-Espino D."/>
            <person name="Jungbluth S."/>
            <person name="Walsh D.A."/>
            <person name="Denef V.J."/>
            <person name="McMahon K.D."/>
            <person name="Konstantinidis K.T."/>
            <person name="Eloe-Fadrosh E.A."/>
            <person name="Kyrpides N.C."/>
            <person name="Woyke T."/>
        </authorList>
    </citation>
    <scope>NUCLEOTIDE SEQUENCE</scope>
    <source>
        <strain evidence="2">GVMAG-M-3300027810-10</strain>
    </source>
</reference>
<name>A0A6C0LFS4_9ZZZZ</name>
<keyword evidence="1" id="KW-0812">Transmembrane</keyword>
<evidence type="ECO:0000313" key="2">
    <source>
        <dbReference type="EMBL" id="QHU29846.1"/>
    </source>
</evidence>
<keyword evidence="1" id="KW-1133">Transmembrane helix</keyword>